<evidence type="ECO:0000256" key="3">
    <source>
        <dbReference type="ARBA" id="ARBA00023125"/>
    </source>
</evidence>
<evidence type="ECO:0000259" key="7">
    <source>
        <dbReference type="PROSITE" id="PS50888"/>
    </source>
</evidence>
<organism evidence="8 9">
    <name type="scientific">Saponaria officinalis</name>
    <name type="common">Common soapwort</name>
    <name type="synonym">Lychnis saponaria</name>
    <dbReference type="NCBI Taxonomy" id="3572"/>
    <lineage>
        <taxon>Eukaryota</taxon>
        <taxon>Viridiplantae</taxon>
        <taxon>Streptophyta</taxon>
        <taxon>Embryophyta</taxon>
        <taxon>Tracheophyta</taxon>
        <taxon>Spermatophyta</taxon>
        <taxon>Magnoliopsida</taxon>
        <taxon>eudicotyledons</taxon>
        <taxon>Gunneridae</taxon>
        <taxon>Pentapetalae</taxon>
        <taxon>Caryophyllales</taxon>
        <taxon>Caryophyllaceae</taxon>
        <taxon>Caryophylleae</taxon>
        <taxon>Saponaria</taxon>
    </lineage>
</organism>
<evidence type="ECO:0000256" key="6">
    <source>
        <dbReference type="SAM" id="MobiDB-lite"/>
    </source>
</evidence>
<keyword evidence="9" id="KW-1185">Reference proteome</keyword>
<gene>
    <name evidence="8" type="ORF">RND81_09G041800</name>
</gene>
<dbReference type="InterPro" id="IPR047265">
    <property type="entry name" value="PIF1-like_bHLH"/>
</dbReference>
<feature type="region of interest" description="Disordered" evidence="6">
    <location>
        <begin position="1"/>
        <end position="60"/>
    </location>
</feature>
<comment type="caution">
    <text evidence="8">The sequence shown here is derived from an EMBL/GenBank/DDBJ whole genome shotgun (WGS) entry which is preliminary data.</text>
</comment>
<feature type="region of interest" description="Disordered" evidence="6">
    <location>
        <begin position="209"/>
        <end position="241"/>
    </location>
</feature>
<sequence>MNCMPAPPNSNGDEKPDKNSFTKPPSSKSLTTVTPSISPQNPQRADENRPPTSKLSERSAMGGFPFMSRLVGRNFVVSPELLMSGGYTVVDSNESPITSGNHLALEPNEATTVVAAPNSPLGDAVVASTTTLVIPSGQESLIGEREVEGRTRSPPSSNSVTNSATAIEHVTGETWGRRKRSEAICQKRKMKEIEESLVATTNNKAISRKTEDLELDSDDEKKQSRDSSAAQRNRAAEVHNLSERRCQDKINEKMRALQQLIPHCNKIIISRSRLSEEISLLDEAIKYTKSLQTQLQMMSMGYGMVSSIYHGMQPQYMPPMGIGIMPPYMPAIPIPALPSPTVPTITGPIVMPPLAPRLPAMPSPLSSIQLSNPANFDGNSYLQIPVGMPQIPDMVDPYQQFLIYQQMMQGMQGTPMQPVSSKSSSTKSACDNEKDV</sequence>
<dbReference type="InterPro" id="IPR036638">
    <property type="entry name" value="HLH_DNA-bd_sf"/>
</dbReference>
<dbReference type="AlphaFoldDB" id="A0AAW1IGH5"/>
<keyword evidence="5" id="KW-0539">Nucleus</keyword>
<dbReference type="PANTHER" id="PTHR45855:SF16">
    <property type="entry name" value="TRANSCRIPTION FACTOR PIF1"/>
    <property type="match status" value="1"/>
</dbReference>
<dbReference type="PANTHER" id="PTHR45855">
    <property type="entry name" value="TRANSCRIPTION FACTOR PIF1-RELATED"/>
    <property type="match status" value="1"/>
</dbReference>
<evidence type="ECO:0000313" key="8">
    <source>
        <dbReference type="EMBL" id="KAK9689184.1"/>
    </source>
</evidence>
<dbReference type="SMART" id="SM00353">
    <property type="entry name" value="HLH"/>
    <property type="match status" value="1"/>
</dbReference>
<evidence type="ECO:0000256" key="5">
    <source>
        <dbReference type="ARBA" id="ARBA00023242"/>
    </source>
</evidence>
<keyword evidence="4" id="KW-0804">Transcription</keyword>
<dbReference type="InterPro" id="IPR011598">
    <property type="entry name" value="bHLH_dom"/>
</dbReference>
<evidence type="ECO:0000313" key="9">
    <source>
        <dbReference type="Proteomes" id="UP001443914"/>
    </source>
</evidence>
<name>A0AAW1IGH5_SAPOF</name>
<dbReference type="Pfam" id="PF00010">
    <property type="entry name" value="HLH"/>
    <property type="match status" value="1"/>
</dbReference>
<dbReference type="GO" id="GO:0046983">
    <property type="term" value="F:protein dimerization activity"/>
    <property type="evidence" value="ECO:0007669"/>
    <property type="project" value="InterPro"/>
</dbReference>
<evidence type="ECO:0000256" key="1">
    <source>
        <dbReference type="ARBA" id="ARBA00004123"/>
    </source>
</evidence>
<feature type="region of interest" description="Disordered" evidence="6">
    <location>
        <begin position="413"/>
        <end position="436"/>
    </location>
</feature>
<dbReference type="SUPFAM" id="SSF47459">
    <property type="entry name" value="HLH, helix-loop-helix DNA-binding domain"/>
    <property type="match status" value="1"/>
</dbReference>
<feature type="domain" description="BHLH" evidence="7">
    <location>
        <begin position="234"/>
        <end position="291"/>
    </location>
</feature>
<feature type="compositionally biased region" description="Polar residues" evidence="6">
    <location>
        <begin position="153"/>
        <end position="165"/>
    </location>
</feature>
<dbReference type="InterPro" id="IPR031066">
    <property type="entry name" value="bHLH_ALC-like_plant"/>
</dbReference>
<evidence type="ECO:0000256" key="2">
    <source>
        <dbReference type="ARBA" id="ARBA00023015"/>
    </source>
</evidence>
<dbReference type="EMBL" id="JBDFQZ010000009">
    <property type="protein sequence ID" value="KAK9689184.1"/>
    <property type="molecule type" value="Genomic_DNA"/>
</dbReference>
<keyword evidence="3" id="KW-0238">DNA-binding</keyword>
<feature type="region of interest" description="Disordered" evidence="6">
    <location>
        <begin position="143"/>
        <end position="183"/>
    </location>
</feature>
<keyword evidence="2" id="KW-0805">Transcription regulation</keyword>
<accession>A0AAW1IGH5</accession>
<dbReference type="GO" id="GO:0003677">
    <property type="term" value="F:DNA binding"/>
    <property type="evidence" value="ECO:0007669"/>
    <property type="project" value="UniProtKB-KW"/>
</dbReference>
<feature type="compositionally biased region" description="Polar residues" evidence="6">
    <location>
        <begin position="21"/>
        <end position="43"/>
    </location>
</feature>
<dbReference type="GO" id="GO:0005634">
    <property type="term" value="C:nucleus"/>
    <property type="evidence" value="ECO:0007669"/>
    <property type="project" value="UniProtKB-SubCell"/>
</dbReference>
<dbReference type="Gene3D" id="4.10.280.10">
    <property type="entry name" value="Helix-loop-helix DNA-binding domain"/>
    <property type="match status" value="1"/>
</dbReference>
<comment type="subcellular location">
    <subcellularLocation>
        <location evidence="1">Nucleus</location>
    </subcellularLocation>
</comment>
<dbReference type="PROSITE" id="PS50888">
    <property type="entry name" value="BHLH"/>
    <property type="match status" value="1"/>
</dbReference>
<reference evidence="8" key="1">
    <citation type="submission" date="2024-03" db="EMBL/GenBank/DDBJ databases">
        <title>WGS assembly of Saponaria officinalis var. Norfolk2.</title>
        <authorList>
            <person name="Jenkins J."/>
            <person name="Shu S."/>
            <person name="Grimwood J."/>
            <person name="Barry K."/>
            <person name="Goodstein D."/>
            <person name="Schmutz J."/>
            <person name="Leebens-Mack J."/>
            <person name="Osbourn A."/>
        </authorList>
    </citation>
    <scope>NUCLEOTIDE SEQUENCE [LARGE SCALE GENOMIC DNA]</scope>
    <source>
        <strain evidence="8">JIC</strain>
    </source>
</reference>
<proteinExistence type="predicted"/>
<dbReference type="CDD" id="cd11445">
    <property type="entry name" value="bHLH_AtPIF_like"/>
    <property type="match status" value="1"/>
</dbReference>
<protein>
    <recommendedName>
        <fullName evidence="7">BHLH domain-containing protein</fullName>
    </recommendedName>
</protein>
<feature type="compositionally biased region" description="Low complexity" evidence="6">
    <location>
        <begin position="413"/>
        <end position="428"/>
    </location>
</feature>
<evidence type="ECO:0000256" key="4">
    <source>
        <dbReference type="ARBA" id="ARBA00023163"/>
    </source>
</evidence>
<dbReference type="Proteomes" id="UP001443914">
    <property type="component" value="Unassembled WGS sequence"/>
</dbReference>